<dbReference type="InterPro" id="IPR004919">
    <property type="entry name" value="GmrSD_N"/>
</dbReference>
<feature type="domain" description="GmrSD restriction endonucleases N-terminal" evidence="1">
    <location>
        <begin position="12"/>
        <end position="264"/>
    </location>
</feature>
<dbReference type="AlphaFoldDB" id="A0A125W5A8"/>
<dbReference type="EMBL" id="AEBR01000063">
    <property type="protein sequence ID" value="EFM82463.1"/>
    <property type="molecule type" value="Genomic_DNA"/>
</dbReference>
<gene>
    <name evidence="3" type="ORF">HMPREF9498_01878</name>
</gene>
<evidence type="ECO:0000259" key="1">
    <source>
        <dbReference type="Pfam" id="PF03235"/>
    </source>
</evidence>
<dbReference type="InterPro" id="IPR011089">
    <property type="entry name" value="GmrSD_C"/>
</dbReference>
<proteinExistence type="predicted"/>
<protein>
    <recommendedName>
        <fullName evidence="5">DUF262 domain-containing protein</fullName>
    </recommendedName>
</protein>
<dbReference type="Pfam" id="PF07510">
    <property type="entry name" value="GmrSD_C"/>
    <property type="match status" value="1"/>
</dbReference>
<name>A0A125W5A8_ENTFL</name>
<accession>A0A125W5A8</accession>
<dbReference type="Pfam" id="PF03235">
    <property type="entry name" value="GmrSD_N"/>
    <property type="match status" value="1"/>
</dbReference>
<dbReference type="PANTHER" id="PTHR37292">
    <property type="entry name" value="VNG6097C"/>
    <property type="match status" value="1"/>
</dbReference>
<evidence type="ECO:0008006" key="5">
    <source>
        <dbReference type="Google" id="ProtNLM"/>
    </source>
</evidence>
<sequence>MVERGFQPLITIKEAIENIDKNIYLLPAIQRKFVWSPEQIESLFDSIMRKYPINSLMLWQITSDEIKNNYRFYSFLRKYKQRFGEMNEYYNSMGRTDNFFAVIDGQQRLNSLYIGLKGSYAVKLNHKRWVDNEDNFPPMKLYLNIKNTYKQETKIDKEYEFKFLRRDKVEKENKLGEKYWFEVGSILGLSDEKNRCSYLEKVGLENNEYSKDILNLLYETINEEKVLNYYLEDEQNLDKVLDIFIRTNDGGTKLTFSDLLMSFLTVHWSDARENFEELIREVNQFGDFSITIDFILKNMLVLYADDIKSRVKNFNEDVINKIKTNWERIRKSILNAFEMFYRLGFENRTFPAKNAAIPIVYYIYENKLEDEVIKNRFLDSNTQNANSQLMKKWLLLVFLKRIFGGQSDSILREIRKIIDDSSSGVFPLKEIINSAKSNPTKNYSFDDAIIEGLFEVQCGSDDAFFVLSLFYPDLDYFNQNFDIDHIHPKSKFQNKTFMENHFSKEEIERIGNNWNKIGNLQLLNKEKNILKKDKSLSEWMEINHLNNSFLFIDEDIKLDIENFELFYENRVAKMKQDLKELVK</sequence>
<feature type="domain" description="GmrSD restriction endonucleases C-terminal" evidence="2">
    <location>
        <begin position="478"/>
        <end position="543"/>
    </location>
</feature>
<organism evidence="3 4">
    <name type="scientific">Enterococcus faecalis TX4248</name>
    <dbReference type="NCBI Taxonomy" id="749495"/>
    <lineage>
        <taxon>Bacteria</taxon>
        <taxon>Bacillati</taxon>
        <taxon>Bacillota</taxon>
        <taxon>Bacilli</taxon>
        <taxon>Lactobacillales</taxon>
        <taxon>Enterococcaceae</taxon>
        <taxon>Enterococcus</taxon>
    </lineage>
</organism>
<dbReference type="PANTHER" id="PTHR37292:SF2">
    <property type="entry name" value="DUF262 DOMAIN-CONTAINING PROTEIN"/>
    <property type="match status" value="1"/>
</dbReference>
<evidence type="ECO:0000313" key="4">
    <source>
        <dbReference type="Proteomes" id="UP000004846"/>
    </source>
</evidence>
<comment type="caution">
    <text evidence="3">The sequence shown here is derived from an EMBL/GenBank/DDBJ whole genome shotgun (WGS) entry which is preliminary data.</text>
</comment>
<dbReference type="Proteomes" id="UP000004846">
    <property type="component" value="Unassembled WGS sequence"/>
</dbReference>
<evidence type="ECO:0000313" key="3">
    <source>
        <dbReference type="EMBL" id="EFM82463.1"/>
    </source>
</evidence>
<dbReference type="HOGENOM" id="CLU_034828_2_0_9"/>
<evidence type="ECO:0000259" key="2">
    <source>
        <dbReference type="Pfam" id="PF07510"/>
    </source>
</evidence>
<dbReference type="RefSeq" id="WP_002384918.1">
    <property type="nucleotide sequence ID" value="NZ_GL454461.1"/>
</dbReference>
<reference evidence="3 4" key="1">
    <citation type="submission" date="2010-07" db="EMBL/GenBank/DDBJ databases">
        <authorList>
            <person name="Sid Ahmed O."/>
        </authorList>
    </citation>
    <scope>NUCLEOTIDE SEQUENCE [LARGE SCALE GENOMIC DNA]</scope>
    <source>
        <strain evidence="3 4">TX4248</strain>
    </source>
</reference>